<dbReference type="Gene3D" id="3.60.40.10">
    <property type="entry name" value="PPM-type phosphatase domain"/>
    <property type="match status" value="1"/>
</dbReference>
<feature type="region of interest" description="Disordered" evidence="1">
    <location>
        <begin position="227"/>
        <end position="255"/>
    </location>
</feature>
<dbReference type="KEGG" id="dfa:DFA_03605"/>
<dbReference type="PANTHER" id="PTHR21586:SF1">
    <property type="entry name" value="PROTEIN PHOSPHATASE 2C-RELATED PROTEIN"/>
    <property type="match status" value="1"/>
</dbReference>
<evidence type="ECO:0000256" key="1">
    <source>
        <dbReference type="SAM" id="MobiDB-lite"/>
    </source>
</evidence>
<feature type="compositionally biased region" description="Low complexity" evidence="1">
    <location>
        <begin position="768"/>
        <end position="806"/>
    </location>
</feature>
<dbReference type="SUPFAM" id="SSF81606">
    <property type="entry name" value="PP2C-like"/>
    <property type="match status" value="1"/>
</dbReference>
<feature type="compositionally biased region" description="Polar residues" evidence="1">
    <location>
        <begin position="162"/>
        <end position="174"/>
    </location>
</feature>
<evidence type="ECO:0000313" key="3">
    <source>
        <dbReference type="EMBL" id="EGG25356.1"/>
    </source>
</evidence>
<dbReference type="AlphaFoldDB" id="F4PI73"/>
<dbReference type="PROSITE" id="PS51746">
    <property type="entry name" value="PPM_2"/>
    <property type="match status" value="1"/>
</dbReference>
<dbReference type="STRING" id="1054147.F4PI73"/>
<dbReference type="OrthoDB" id="2556847at2759"/>
<sequence>MSDNSKHSTPIELVTVTVHRPAKQQINLRQSTKNTPQPITSSQSRSTGSLINVDNNNNYWKEEALKWEQIANTYLEELTYLKAKLAKIGNNTNNSLSNNINNQQQQQQQELEQENNSSLSSLSSLTSLSSFNNSSSNTSPILTSQKPSSSTSSSSLSTSSSNPISIGTANNIRQSTSSSNLSNFTNNNNNNNFNMSSPTNQSDSSVLSTSAKKKKWFVKFLDGKKDKKDSNNNNTIKDSTDVSNNGGIDQSSGFEYNERGLSTQYHHLPKLQVVPLKCRGSRLTYAKFTGPDYSPPAEPNPVSGAPKTVYEATYSDSIYAISTSTYPYSKGNLGRDGDPIADRYNCVIFENRLIACLADGCNWGARPKEAAMKASEAFLDYMVAKNDQITDVKEAGKILFGAFEQAHISIMKGKDEYWEAGTTTLLGGVLCQINKGQDKWSPEWEFVLASVGDCKAYVLSGGEVCDITEGNRMSLDPKDCGGRLGPHLEEGKPDLRNLNIFCASVNTGDLIILTTDGIYDNLDPLHLGKTPQDMSKVFNLTGSKWADVDLTKAFQAKTAFTTSFLESILTDLDEPSKIANRLIQHCWNTTESSRDFLENNPGKRLPQDYNKYPGKMDHTTCICFRVGEFDLDEPFQQQQQQQMSQQLGSTPPGDELLNFSPPNSVFSTSPNHVSNQSQFTTTGQPKAFRDGLLSSNGKDWVKTSPSTKLGGSLSNLSSQGLLSNTKSGSSSFNLLDNITGSSPVDPPIVLAGFKPTDSDKASCSVPITSNINNNNSNNNSNNNNLSTPTPSSSQSTPLDLSPRTSD</sequence>
<feature type="region of interest" description="Disordered" evidence="1">
    <location>
        <begin position="759"/>
        <end position="806"/>
    </location>
</feature>
<evidence type="ECO:0000259" key="2">
    <source>
        <dbReference type="PROSITE" id="PS51746"/>
    </source>
</evidence>
<feature type="compositionally biased region" description="Low complexity" evidence="1">
    <location>
        <begin position="96"/>
        <end position="139"/>
    </location>
</feature>
<feature type="compositionally biased region" description="Low complexity" evidence="1">
    <location>
        <begin position="148"/>
        <end position="161"/>
    </location>
</feature>
<dbReference type="OMA" id="IADRYNC"/>
<dbReference type="Proteomes" id="UP000007797">
    <property type="component" value="Unassembled WGS sequence"/>
</dbReference>
<dbReference type="RefSeq" id="XP_004363207.1">
    <property type="nucleotide sequence ID" value="XM_004363150.1"/>
</dbReference>
<feature type="region of interest" description="Disordered" evidence="1">
    <location>
        <begin position="27"/>
        <end position="52"/>
    </location>
</feature>
<feature type="compositionally biased region" description="Polar residues" evidence="1">
    <location>
        <begin position="242"/>
        <end position="255"/>
    </location>
</feature>
<protein>
    <submittedName>
        <fullName evidence="3">Protein phosphatase 2C-related protein</fullName>
    </submittedName>
</protein>
<gene>
    <name evidence="3" type="ORF">DFA_03605</name>
</gene>
<feature type="region of interest" description="Disordered" evidence="1">
    <location>
        <begin position="96"/>
        <end position="207"/>
    </location>
</feature>
<dbReference type="InterPro" id="IPR001932">
    <property type="entry name" value="PPM-type_phosphatase-like_dom"/>
</dbReference>
<dbReference type="InterPro" id="IPR036457">
    <property type="entry name" value="PPM-type-like_dom_sf"/>
</dbReference>
<feature type="compositionally biased region" description="Polar residues" evidence="1">
    <location>
        <begin position="661"/>
        <end position="684"/>
    </location>
</feature>
<feature type="compositionally biased region" description="Low complexity" evidence="1">
    <location>
        <begin position="175"/>
        <end position="200"/>
    </location>
</feature>
<name>F4PI73_CACFS</name>
<reference evidence="4" key="1">
    <citation type="journal article" date="2011" name="Genome Res.">
        <title>Phylogeny-wide analysis of social amoeba genomes highlights ancient origins for complex intercellular communication.</title>
        <authorList>
            <person name="Heidel A.J."/>
            <person name="Lawal H.M."/>
            <person name="Felder M."/>
            <person name="Schilde C."/>
            <person name="Helps N.R."/>
            <person name="Tunggal B."/>
            <person name="Rivero F."/>
            <person name="John U."/>
            <person name="Schleicher M."/>
            <person name="Eichinger L."/>
            <person name="Platzer M."/>
            <person name="Noegel A.A."/>
            <person name="Schaap P."/>
            <person name="Gloeckner G."/>
        </authorList>
    </citation>
    <scope>NUCLEOTIDE SEQUENCE [LARGE SCALE GENOMIC DNA]</scope>
    <source>
        <strain evidence="4">SH3</strain>
    </source>
</reference>
<organism evidence="3 4">
    <name type="scientific">Cavenderia fasciculata</name>
    <name type="common">Slime mold</name>
    <name type="synonym">Dictyostelium fasciculatum</name>
    <dbReference type="NCBI Taxonomy" id="261658"/>
    <lineage>
        <taxon>Eukaryota</taxon>
        <taxon>Amoebozoa</taxon>
        <taxon>Evosea</taxon>
        <taxon>Eumycetozoa</taxon>
        <taxon>Dictyostelia</taxon>
        <taxon>Acytosteliales</taxon>
        <taxon>Cavenderiaceae</taxon>
        <taxon>Cavenderia</taxon>
    </lineage>
</organism>
<feature type="compositionally biased region" description="Polar residues" evidence="1">
    <location>
        <begin position="693"/>
        <end position="707"/>
    </location>
</feature>
<dbReference type="InterPro" id="IPR053287">
    <property type="entry name" value="PP2C-like_domain"/>
</dbReference>
<dbReference type="EMBL" id="GL883006">
    <property type="protein sequence ID" value="EGG25356.1"/>
    <property type="molecule type" value="Genomic_DNA"/>
</dbReference>
<accession>F4PI73</accession>
<feature type="compositionally biased region" description="Low complexity" evidence="1">
    <location>
        <begin position="636"/>
        <end position="646"/>
    </location>
</feature>
<feature type="domain" description="PPM-type phosphatase" evidence="2">
    <location>
        <begin position="324"/>
        <end position="626"/>
    </location>
</feature>
<dbReference type="PANTHER" id="PTHR21586">
    <property type="entry name" value="TIPA"/>
    <property type="match status" value="1"/>
</dbReference>
<proteinExistence type="predicted"/>
<evidence type="ECO:0000313" key="4">
    <source>
        <dbReference type="Proteomes" id="UP000007797"/>
    </source>
</evidence>
<keyword evidence="4" id="KW-1185">Reference proteome</keyword>
<feature type="region of interest" description="Disordered" evidence="1">
    <location>
        <begin position="661"/>
        <end position="715"/>
    </location>
</feature>
<dbReference type="SMART" id="SM00332">
    <property type="entry name" value="PP2Cc"/>
    <property type="match status" value="1"/>
</dbReference>
<feature type="region of interest" description="Disordered" evidence="1">
    <location>
        <begin position="634"/>
        <end position="653"/>
    </location>
</feature>
<dbReference type="GeneID" id="14877465"/>